<feature type="region of interest" description="Disordered" evidence="2">
    <location>
        <begin position="129"/>
        <end position="166"/>
    </location>
</feature>
<dbReference type="Proteomes" id="UP000183203">
    <property type="component" value="Unassembled WGS sequence"/>
</dbReference>
<evidence type="ECO:0000256" key="2">
    <source>
        <dbReference type="SAM" id="MobiDB-lite"/>
    </source>
</evidence>
<evidence type="ECO:0000256" key="3">
    <source>
        <dbReference type="SAM" id="Phobius"/>
    </source>
</evidence>
<dbReference type="EMBL" id="FMYG01000006">
    <property type="protein sequence ID" value="SDC73825.1"/>
    <property type="molecule type" value="Genomic_DNA"/>
</dbReference>
<dbReference type="Pfam" id="PF14362">
    <property type="entry name" value="DUF4407"/>
    <property type="match status" value="1"/>
</dbReference>
<dbReference type="STRING" id="993073.AS029_13260"/>
<reference evidence="4 5" key="1">
    <citation type="submission" date="2016-09" db="EMBL/GenBank/DDBJ databases">
        <authorList>
            <person name="Capua I."/>
            <person name="De Benedictis P."/>
            <person name="Joannis T."/>
            <person name="Lombin L.H."/>
            <person name="Cattoli G."/>
        </authorList>
    </citation>
    <scope>NUCLEOTIDE SEQUENCE [LARGE SCALE GENOMIC DNA]</scope>
    <source>
        <strain evidence="4 5">NIO-1002</strain>
    </source>
</reference>
<organism evidence="4 5">
    <name type="scientific">Microbacterium enclense</name>
    <dbReference type="NCBI Taxonomy" id="993073"/>
    <lineage>
        <taxon>Bacteria</taxon>
        <taxon>Bacillati</taxon>
        <taxon>Actinomycetota</taxon>
        <taxon>Actinomycetes</taxon>
        <taxon>Micrococcales</taxon>
        <taxon>Microbacteriaceae</taxon>
        <taxon>Microbacterium</taxon>
    </lineage>
</organism>
<dbReference type="RefSeq" id="WP_058233057.1">
    <property type="nucleotide sequence ID" value="NZ_FMYG01000006.1"/>
</dbReference>
<evidence type="ECO:0000256" key="1">
    <source>
        <dbReference type="SAM" id="Coils"/>
    </source>
</evidence>
<evidence type="ECO:0000313" key="4">
    <source>
        <dbReference type="EMBL" id="SDC73825.1"/>
    </source>
</evidence>
<feature type="region of interest" description="Disordered" evidence="2">
    <location>
        <begin position="1"/>
        <end position="108"/>
    </location>
</feature>
<accession>A0A1G6P331</accession>
<proteinExistence type="predicted"/>
<dbReference type="OrthoDB" id="594406at2"/>
<feature type="coiled-coil region" evidence="1">
    <location>
        <begin position="405"/>
        <end position="472"/>
    </location>
</feature>
<keyword evidence="3" id="KW-1133">Transmembrane helix</keyword>
<protein>
    <recommendedName>
        <fullName evidence="6">DUF4407 domain-containing protein</fullName>
    </recommendedName>
</protein>
<feature type="transmembrane region" description="Helical" evidence="3">
    <location>
        <begin position="204"/>
        <end position="223"/>
    </location>
</feature>
<keyword evidence="3" id="KW-0472">Membrane</keyword>
<dbReference type="AlphaFoldDB" id="A0A1G6P331"/>
<feature type="compositionally biased region" description="Acidic residues" evidence="2">
    <location>
        <begin position="58"/>
        <end position="72"/>
    </location>
</feature>
<sequence>MSFSAHRPGRFGSDGRIEFTTDEEREQYLDDILAAQNAAKPDAATHDHTSQPWGAPSADDEPRDPFLDDDTVYLDRDPAAPRAGDETPRPDRADDETPRLDRDRDETLRLDRADDETLRLDRVDDETLRLDRVDDETPGAETDAPRPELAPTPVASGPREARLRRHDPRRPSLSLIRRMAVLGGADNDVLDEVPEEVPRFVQMFLVLAGTALVSALSMMFALLTGVRVSIFLAIPLALVWGLIIFNLDRFLTSTMRSTKNLFRLLGLALPRVIMAALIGVVVAEPLVLQIFQNDITREVNSTNVTQALSDQDAVTNGPEKQALDAATAQVSALENQAATGIVTGTSSTSAESAAAQQTVDQLTQQLAAQQTVIDQARAVYQCELTGQGAGTVPGCTGLAGEGASSDAAQAQLQQAQSAYDSLSAQLQQAQSTLAAANTAGTEAAASTADANKQQAEDQLPAARTQYEAALAAYNARAESVADGNAGAVGLLSQITALERLSDREPVLRWAHYLIAALFFMIELLPVLVKVLTGFGGPSLYEKAEKMRGQIALDRVTARTYRKRADIIADEANRVPATVA</sequence>
<keyword evidence="3" id="KW-0812">Transmembrane</keyword>
<evidence type="ECO:0008006" key="6">
    <source>
        <dbReference type="Google" id="ProtNLM"/>
    </source>
</evidence>
<feature type="transmembrane region" description="Helical" evidence="3">
    <location>
        <begin position="268"/>
        <end position="291"/>
    </location>
</feature>
<feature type="transmembrane region" description="Helical" evidence="3">
    <location>
        <begin position="229"/>
        <end position="247"/>
    </location>
</feature>
<gene>
    <name evidence="4" type="ORF">SAMN05216418_2933</name>
</gene>
<keyword evidence="1" id="KW-0175">Coiled coil</keyword>
<name>A0A1G6P331_9MICO</name>
<dbReference type="InterPro" id="IPR025519">
    <property type="entry name" value="DUF4407"/>
</dbReference>
<evidence type="ECO:0000313" key="5">
    <source>
        <dbReference type="Proteomes" id="UP000183203"/>
    </source>
</evidence>
<feature type="compositionally biased region" description="Basic and acidic residues" evidence="2">
    <location>
        <begin position="73"/>
        <end position="108"/>
    </location>
</feature>